<evidence type="ECO:0000313" key="1">
    <source>
        <dbReference type="EMBL" id="KAG5574368.1"/>
    </source>
</evidence>
<dbReference type="EMBL" id="JACXVP010000011">
    <property type="protein sequence ID" value="KAG5574368.1"/>
    <property type="molecule type" value="Genomic_DNA"/>
</dbReference>
<keyword evidence="2" id="KW-1185">Reference proteome</keyword>
<name>A0A9J5WHC7_SOLCO</name>
<reference evidence="1 2" key="1">
    <citation type="submission" date="2020-09" db="EMBL/GenBank/DDBJ databases">
        <title>De no assembly of potato wild relative species, Solanum commersonii.</title>
        <authorList>
            <person name="Cho K."/>
        </authorList>
    </citation>
    <scope>NUCLEOTIDE SEQUENCE [LARGE SCALE GENOMIC DNA]</scope>
    <source>
        <strain evidence="1">LZ3.2</strain>
        <tissue evidence="1">Leaf</tissue>
    </source>
</reference>
<protein>
    <submittedName>
        <fullName evidence="1">Uncharacterized protein</fullName>
    </submittedName>
</protein>
<evidence type="ECO:0000313" key="2">
    <source>
        <dbReference type="Proteomes" id="UP000824120"/>
    </source>
</evidence>
<dbReference type="AlphaFoldDB" id="A0A9J5WHC7"/>
<proteinExistence type="predicted"/>
<gene>
    <name evidence="1" type="ORF">H5410_054502</name>
</gene>
<comment type="caution">
    <text evidence="1">The sequence shown here is derived from an EMBL/GenBank/DDBJ whole genome shotgun (WGS) entry which is preliminary data.</text>
</comment>
<dbReference type="Proteomes" id="UP000824120">
    <property type="component" value="Chromosome 11"/>
</dbReference>
<organism evidence="1 2">
    <name type="scientific">Solanum commersonii</name>
    <name type="common">Commerson's wild potato</name>
    <name type="synonym">Commerson's nightshade</name>
    <dbReference type="NCBI Taxonomy" id="4109"/>
    <lineage>
        <taxon>Eukaryota</taxon>
        <taxon>Viridiplantae</taxon>
        <taxon>Streptophyta</taxon>
        <taxon>Embryophyta</taxon>
        <taxon>Tracheophyta</taxon>
        <taxon>Spermatophyta</taxon>
        <taxon>Magnoliopsida</taxon>
        <taxon>eudicotyledons</taxon>
        <taxon>Gunneridae</taxon>
        <taxon>Pentapetalae</taxon>
        <taxon>asterids</taxon>
        <taxon>lamiids</taxon>
        <taxon>Solanales</taxon>
        <taxon>Solanaceae</taxon>
        <taxon>Solanoideae</taxon>
        <taxon>Solaneae</taxon>
        <taxon>Solanum</taxon>
    </lineage>
</organism>
<accession>A0A9J5WHC7</accession>
<sequence>MSLPMPRDKISLSGLLEIEGAFRVSYFLFNVGMTLVNGHVCKHRTGLPFKLRIFVEAVIIGSSRAESVW</sequence>